<feature type="DNA-binding region" description="H-T-H motif" evidence="4">
    <location>
        <begin position="29"/>
        <end position="48"/>
    </location>
</feature>
<evidence type="ECO:0000313" key="6">
    <source>
        <dbReference type="EMBL" id="PZD95730.1"/>
    </source>
</evidence>
<dbReference type="InterPro" id="IPR009057">
    <property type="entry name" value="Homeodomain-like_sf"/>
</dbReference>
<keyword evidence="7" id="KW-1185">Reference proteome</keyword>
<evidence type="ECO:0000256" key="1">
    <source>
        <dbReference type="ARBA" id="ARBA00023015"/>
    </source>
</evidence>
<dbReference type="PROSITE" id="PS01081">
    <property type="entry name" value="HTH_TETR_1"/>
    <property type="match status" value="1"/>
</dbReference>
<dbReference type="EMBL" id="QKRB01000044">
    <property type="protein sequence ID" value="PZD95730.1"/>
    <property type="molecule type" value="Genomic_DNA"/>
</dbReference>
<evidence type="ECO:0000256" key="2">
    <source>
        <dbReference type="ARBA" id="ARBA00023125"/>
    </source>
</evidence>
<comment type="caution">
    <text evidence="6">The sequence shown here is derived from an EMBL/GenBank/DDBJ whole genome shotgun (WGS) entry which is preliminary data.</text>
</comment>
<dbReference type="SUPFAM" id="SSF46689">
    <property type="entry name" value="Homeodomain-like"/>
    <property type="match status" value="1"/>
</dbReference>
<dbReference type="OrthoDB" id="9814703at2"/>
<keyword evidence="2 4" id="KW-0238">DNA-binding</keyword>
<evidence type="ECO:0000256" key="3">
    <source>
        <dbReference type="ARBA" id="ARBA00023163"/>
    </source>
</evidence>
<dbReference type="Gene3D" id="1.10.357.10">
    <property type="entry name" value="Tetracycline Repressor, domain 2"/>
    <property type="match status" value="1"/>
</dbReference>
<evidence type="ECO:0000313" key="7">
    <source>
        <dbReference type="Proteomes" id="UP000249522"/>
    </source>
</evidence>
<dbReference type="Proteomes" id="UP000249522">
    <property type="component" value="Unassembled WGS sequence"/>
</dbReference>
<accession>A0A2W1LC98</accession>
<dbReference type="Pfam" id="PF16925">
    <property type="entry name" value="TetR_C_13"/>
    <property type="match status" value="1"/>
</dbReference>
<gene>
    <name evidence="6" type="ORF">DNH61_12680</name>
</gene>
<dbReference type="PRINTS" id="PR00455">
    <property type="entry name" value="HTHTETR"/>
</dbReference>
<protein>
    <submittedName>
        <fullName evidence="6">TetR/AcrR family transcriptional regulator</fullName>
    </submittedName>
</protein>
<evidence type="ECO:0000259" key="5">
    <source>
        <dbReference type="PROSITE" id="PS50977"/>
    </source>
</evidence>
<name>A0A2W1LC98_9BACL</name>
<evidence type="ECO:0000256" key="4">
    <source>
        <dbReference type="PROSITE-ProRule" id="PRU00335"/>
    </source>
</evidence>
<sequence length="192" mass="21206">MKNKKTTNRETVLRIAASLFLERGYHLTSMDDIVAASKVSKTNIYYHFKGKEDLLAAIVDDLIAQYNQAMDDTVSRSDLPATQRLIMLVKGLVDQSVTGLGGSPFVTLYTQAAQEAVMIRAKIGDFFQSQMTLVEKLLQEGVNKRELDPQLPVKEAAAMIIATIEGGLFLQHTDQDNDVVSQVLQGLAYALK</sequence>
<keyword evidence="1" id="KW-0805">Transcription regulation</keyword>
<feature type="domain" description="HTH tetR-type" evidence="5">
    <location>
        <begin position="6"/>
        <end position="66"/>
    </location>
</feature>
<dbReference type="PANTHER" id="PTHR47506">
    <property type="entry name" value="TRANSCRIPTIONAL REGULATORY PROTEIN"/>
    <property type="match status" value="1"/>
</dbReference>
<keyword evidence="3" id="KW-0804">Transcription</keyword>
<dbReference type="PROSITE" id="PS50977">
    <property type="entry name" value="HTH_TETR_2"/>
    <property type="match status" value="1"/>
</dbReference>
<dbReference type="InterPro" id="IPR011075">
    <property type="entry name" value="TetR_C"/>
</dbReference>
<dbReference type="Pfam" id="PF00440">
    <property type="entry name" value="TetR_N"/>
    <property type="match status" value="1"/>
</dbReference>
<proteinExistence type="predicted"/>
<organism evidence="6 7">
    <name type="scientific">Paenibacillus sambharensis</name>
    <dbReference type="NCBI Taxonomy" id="1803190"/>
    <lineage>
        <taxon>Bacteria</taxon>
        <taxon>Bacillati</taxon>
        <taxon>Bacillota</taxon>
        <taxon>Bacilli</taxon>
        <taxon>Bacillales</taxon>
        <taxon>Paenibacillaceae</taxon>
        <taxon>Paenibacillus</taxon>
    </lineage>
</organism>
<dbReference type="PANTHER" id="PTHR47506:SF1">
    <property type="entry name" value="HTH-TYPE TRANSCRIPTIONAL REGULATOR YJDC"/>
    <property type="match status" value="1"/>
</dbReference>
<dbReference type="SUPFAM" id="SSF48498">
    <property type="entry name" value="Tetracyclin repressor-like, C-terminal domain"/>
    <property type="match status" value="1"/>
</dbReference>
<reference evidence="6 7" key="1">
    <citation type="submission" date="2018-06" db="EMBL/GenBank/DDBJ databases">
        <title>Paenibacillus imtechensis sp. nov.</title>
        <authorList>
            <person name="Pinnaka A.K."/>
            <person name="Singh H."/>
            <person name="Kaur M."/>
        </authorList>
    </citation>
    <scope>NUCLEOTIDE SEQUENCE [LARGE SCALE GENOMIC DNA]</scope>
    <source>
        <strain evidence="6 7">SMB1</strain>
    </source>
</reference>
<dbReference type="InterPro" id="IPR036271">
    <property type="entry name" value="Tet_transcr_reg_TetR-rel_C_sf"/>
</dbReference>
<dbReference type="InterPro" id="IPR001647">
    <property type="entry name" value="HTH_TetR"/>
</dbReference>
<dbReference type="AlphaFoldDB" id="A0A2W1LC98"/>
<dbReference type="InterPro" id="IPR023772">
    <property type="entry name" value="DNA-bd_HTH_TetR-type_CS"/>
</dbReference>
<dbReference type="GO" id="GO:0003677">
    <property type="term" value="F:DNA binding"/>
    <property type="evidence" value="ECO:0007669"/>
    <property type="project" value="UniProtKB-UniRule"/>
</dbReference>